<evidence type="ECO:0000313" key="2">
    <source>
        <dbReference type="EMBL" id="MBL4917413.1"/>
    </source>
</evidence>
<dbReference type="SUPFAM" id="SSF56524">
    <property type="entry name" value="Oxidoreductase molybdopterin-binding domain"/>
    <property type="match status" value="1"/>
</dbReference>
<name>A0A8K0VBX4_9RHOB</name>
<feature type="domain" description="Oxidoreductase molybdopterin-binding" evidence="1">
    <location>
        <begin position="30"/>
        <end position="110"/>
    </location>
</feature>
<sequence length="136" mass="15650">MLKITAPDGTVTELDEEGFARLPWHEVTTHTRWTDGPQQFRGPLLRDVLELAGAGEGVLQGRELRMTAMNEFQVDIPASDAWDFRPILAREMNGRTMRIRDKGPIWLIYPRDDIAALQNPVIDERWIWQLVDITVI</sequence>
<evidence type="ECO:0000259" key="1">
    <source>
        <dbReference type="Pfam" id="PF00174"/>
    </source>
</evidence>
<dbReference type="InterPro" id="IPR036374">
    <property type="entry name" value="OxRdtase_Mopterin-bd_sf"/>
</dbReference>
<keyword evidence="3" id="KW-1185">Reference proteome</keyword>
<proteinExistence type="predicted"/>
<comment type="caution">
    <text evidence="2">The sequence shown here is derived from an EMBL/GenBank/DDBJ whole genome shotgun (WGS) entry which is preliminary data.</text>
</comment>
<dbReference type="EMBL" id="JAESVN010000003">
    <property type="protein sequence ID" value="MBL4917413.1"/>
    <property type="molecule type" value="Genomic_DNA"/>
</dbReference>
<dbReference type="Proteomes" id="UP000648908">
    <property type="component" value="Unassembled WGS sequence"/>
</dbReference>
<dbReference type="InterPro" id="IPR000572">
    <property type="entry name" value="OxRdtase_Mopterin-bd_dom"/>
</dbReference>
<accession>A0A8K0VBX4</accession>
<dbReference type="Pfam" id="PF00174">
    <property type="entry name" value="Oxidored_molyb"/>
    <property type="match status" value="1"/>
</dbReference>
<gene>
    <name evidence="2" type="ORF">JL811_09280</name>
</gene>
<dbReference type="AlphaFoldDB" id="A0A8K0VBX4"/>
<reference evidence="2" key="1">
    <citation type="submission" date="2021-01" db="EMBL/GenBank/DDBJ databases">
        <title>Tabrizicola alba sp. nov. a motile alkaliphilic bacterium isolated from a soda lake.</title>
        <authorList>
            <person name="Szuroczki S."/>
            <person name="Abbaszade G."/>
            <person name="Schumann P."/>
            <person name="Toth E."/>
        </authorList>
    </citation>
    <scope>NUCLEOTIDE SEQUENCE</scope>
    <source>
        <strain evidence="2">DMG-N-6</strain>
    </source>
</reference>
<evidence type="ECO:0000313" key="3">
    <source>
        <dbReference type="Proteomes" id="UP000648908"/>
    </source>
</evidence>
<organism evidence="2 3">
    <name type="scientific">Szabonella alba</name>
    <dbReference type="NCBI Taxonomy" id="2804194"/>
    <lineage>
        <taxon>Bacteria</taxon>
        <taxon>Pseudomonadati</taxon>
        <taxon>Pseudomonadota</taxon>
        <taxon>Alphaproteobacteria</taxon>
        <taxon>Rhodobacterales</taxon>
        <taxon>Paracoccaceae</taxon>
        <taxon>Szabonella</taxon>
    </lineage>
</organism>
<protein>
    <submittedName>
        <fullName evidence="2">Molybdopterin-dependent oxidoreductase</fullName>
    </submittedName>
</protein>
<dbReference type="Gene3D" id="3.90.420.10">
    <property type="entry name" value="Oxidoreductase, molybdopterin-binding domain"/>
    <property type="match status" value="1"/>
</dbReference>